<organism evidence="2">
    <name type="scientific">Aphanomyces invadans</name>
    <dbReference type="NCBI Taxonomy" id="157072"/>
    <lineage>
        <taxon>Eukaryota</taxon>
        <taxon>Sar</taxon>
        <taxon>Stramenopiles</taxon>
        <taxon>Oomycota</taxon>
        <taxon>Saprolegniomycetes</taxon>
        <taxon>Saprolegniales</taxon>
        <taxon>Verrucalvaceae</taxon>
        <taxon>Aphanomyces</taxon>
    </lineage>
</organism>
<keyword evidence="1" id="KW-0732">Signal</keyword>
<accession>A0A024TI23</accession>
<dbReference type="EMBL" id="KI913990">
    <property type="protein sequence ID" value="ETV93649.1"/>
    <property type="molecule type" value="Genomic_DNA"/>
</dbReference>
<evidence type="ECO:0000256" key="1">
    <source>
        <dbReference type="SAM" id="SignalP"/>
    </source>
</evidence>
<dbReference type="AlphaFoldDB" id="A0A024TI23"/>
<protein>
    <recommendedName>
        <fullName evidence="3">Secreted protein</fullName>
    </recommendedName>
</protein>
<evidence type="ECO:0008006" key="3">
    <source>
        <dbReference type="Google" id="ProtNLM"/>
    </source>
</evidence>
<feature type="signal peptide" evidence="1">
    <location>
        <begin position="1"/>
        <end position="21"/>
    </location>
</feature>
<proteinExistence type="predicted"/>
<reference evidence="2" key="1">
    <citation type="submission" date="2013-12" db="EMBL/GenBank/DDBJ databases">
        <title>The Genome Sequence of Aphanomyces invadans NJM9701.</title>
        <authorList>
            <consortium name="The Broad Institute Genomics Platform"/>
            <person name="Russ C."/>
            <person name="Tyler B."/>
            <person name="van West P."/>
            <person name="Dieguez-Uribeondo J."/>
            <person name="Young S.K."/>
            <person name="Zeng Q."/>
            <person name="Gargeya S."/>
            <person name="Fitzgerald M."/>
            <person name="Abouelleil A."/>
            <person name="Alvarado L."/>
            <person name="Chapman S.B."/>
            <person name="Gainer-Dewar J."/>
            <person name="Goldberg J."/>
            <person name="Griggs A."/>
            <person name="Gujja S."/>
            <person name="Hansen M."/>
            <person name="Howarth C."/>
            <person name="Imamovic A."/>
            <person name="Ireland A."/>
            <person name="Larimer J."/>
            <person name="McCowan C."/>
            <person name="Murphy C."/>
            <person name="Pearson M."/>
            <person name="Poon T.W."/>
            <person name="Priest M."/>
            <person name="Roberts A."/>
            <person name="Saif S."/>
            <person name="Shea T."/>
            <person name="Sykes S."/>
            <person name="Wortman J."/>
            <person name="Nusbaum C."/>
            <person name="Birren B."/>
        </authorList>
    </citation>
    <scope>NUCLEOTIDE SEQUENCE [LARGE SCALE GENOMIC DNA]</scope>
    <source>
        <strain evidence="2">NJM9701</strain>
    </source>
</reference>
<dbReference type="RefSeq" id="XP_008877690.1">
    <property type="nucleotide sequence ID" value="XM_008879468.1"/>
</dbReference>
<evidence type="ECO:0000313" key="2">
    <source>
        <dbReference type="EMBL" id="ETV93649.1"/>
    </source>
</evidence>
<gene>
    <name evidence="2" type="ORF">H310_12419</name>
</gene>
<dbReference type="VEuPathDB" id="FungiDB:H310_12419"/>
<sequence>MRPRMRGTKWLFCTCVHHTLSFGTHTAILPIDTHTHYKFNLQCPHSRLLHRAAVHHAMPTTSIAPKLLAGRVGPIHRSSLVTFRIIIRKCLLIGAFRTLNPVTLAYEFEV</sequence>
<dbReference type="GeneID" id="20089469"/>
<feature type="chain" id="PRO_5001534760" description="Secreted protein" evidence="1">
    <location>
        <begin position="22"/>
        <end position="110"/>
    </location>
</feature>
<name>A0A024TI23_9STRA</name>